<accession>A0AAU8AS52</accession>
<dbReference type="RefSeq" id="WP_353476729.1">
    <property type="nucleotide sequence ID" value="NZ_CP123390.1"/>
</dbReference>
<dbReference type="InterPro" id="IPR011990">
    <property type="entry name" value="TPR-like_helical_dom_sf"/>
</dbReference>
<keyword evidence="5" id="KW-0614">Plasmid</keyword>
<feature type="region of interest" description="Disordered" evidence="3">
    <location>
        <begin position="230"/>
        <end position="253"/>
    </location>
</feature>
<evidence type="ECO:0000313" key="5">
    <source>
        <dbReference type="EMBL" id="XCC97850.1"/>
    </source>
</evidence>
<dbReference type="GO" id="GO:0006355">
    <property type="term" value="P:regulation of DNA-templated transcription"/>
    <property type="evidence" value="ECO:0007669"/>
    <property type="project" value="TreeGrafter"/>
</dbReference>
<reference evidence="5" key="1">
    <citation type="submission" date="2023-02" db="EMBL/GenBank/DDBJ databases">
        <title>Description and genomic characterization of Salipiger bruguierae sp. nov., isolated from the sediment of mangrove plant Bruguiera sexangula.</title>
        <authorList>
            <person name="Long M."/>
        </authorList>
    </citation>
    <scope>NUCLEOTIDE SEQUENCE</scope>
    <source>
        <strain evidence="5">H15</strain>
        <plasmid evidence="5">unnamed5</plasmid>
    </source>
</reference>
<proteinExistence type="predicted"/>
<dbReference type="EMBL" id="CP123390">
    <property type="protein sequence ID" value="XCC97850.1"/>
    <property type="molecule type" value="Genomic_DNA"/>
</dbReference>
<keyword evidence="1" id="KW-0805">Transcription regulation</keyword>
<dbReference type="SMART" id="SM01043">
    <property type="entry name" value="BTAD"/>
    <property type="match status" value="1"/>
</dbReference>
<dbReference type="PANTHER" id="PTHR35807:SF1">
    <property type="entry name" value="TRANSCRIPTIONAL REGULATOR REDD"/>
    <property type="match status" value="1"/>
</dbReference>
<dbReference type="Pfam" id="PF03704">
    <property type="entry name" value="BTAD"/>
    <property type="match status" value="1"/>
</dbReference>
<dbReference type="PANTHER" id="PTHR35807">
    <property type="entry name" value="TRANSCRIPTIONAL REGULATOR REDD-RELATED"/>
    <property type="match status" value="1"/>
</dbReference>
<organism evidence="5">
    <name type="scientific">Alloyangia sp. H15</name>
    <dbReference type="NCBI Taxonomy" id="3029062"/>
    <lineage>
        <taxon>Bacteria</taxon>
        <taxon>Pseudomonadati</taxon>
        <taxon>Pseudomonadota</taxon>
        <taxon>Alphaproteobacteria</taxon>
        <taxon>Rhodobacterales</taxon>
        <taxon>Roseobacteraceae</taxon>
        <taxon>Alloyangia</taxon>
    </lineage>
</organism>
<evidence type="ECO:0000259" key="4">
    <source>
        <dbReference type="SMART" id="SM01043"/>
    </source>
</evidence>
<dbReference type="InterPro" id="IPR051677">
    <property type="entry name" value="AfsR-DnrI-RedD_regulator"/>
</dbReference>
<dbReference type="AlphaFoldDB" id="A0AAU8AS52"/>
<protein>
    <submittedName>
        <fullName evidence="5">BTAD domain-containing putative transcriptional regulator</fullName>
    </submittedName>
</protein>
<dbReference type="Gene3D" id="1.25.40.10">
    <property type="entry name" value="Tetratricopeptide repeat domain"/>
    <property type="match status" value="2"/>
</dbReference>
<dbReference type="InterPro" id="IPR005158">
    <property type="entry name" value="BTAD"/>
</dbReference>
<feature type="domain" description="Bacterial transcriptional activator" evidence="4">
    <location>
        <begin position="86"/>
        <end position="227"/>
    </location>
</feature>
<dbReference type="GO" id="GO:0003677">
    <property type="term" value="F:DNA binding"/>
    <property type="evidence" value="ECO:0007669"/>
    <property type="project" value="TreeGrafter"/>
</dbReference>
<geneLocation type="plasmid" evidence="5">
    <name>unnamed5</name>
</geneLocation>
<dbReference type="Gene3D" id="1.10.10.10">
    <property type="entry name" value="Winged helix-like DNA-binding domain superfamily/Winged helix DNA-binding domain"/>
    <property type="match status" value="1"/>
</dbReference>
<gene>
    <name evidence="5" type="ORF">PVT71_28920</name>
</gene>
<dbReference type="SUPFAM" id="SSF48452">
    <property type="entry name" value="TPR-like"/>
    <property type="match status" value="2"/>
</dbReference>
<evidence type="ECO:0000256" key="3">
    <source>
        <dbReference type="SAM" id="MobiDB-lite"/>
    </source>
</evidence>
<name>A0AAU8AS52_9RHOB</name>
<sequence length="650" mass="71625">MVLRDGAPVELPRSRKLRALLALLILETVPVSRQHLCEVLWECPNDPRGELRWYLAKLRRIVDQPERRRLISSADTVALDLDGCAVDALRVLKMMETSQVAGRAKDSRNNTGLELFRGMFLGDLDLTGSQASLWLNAQRRRFAGCELKLLQHQLELLPPASELVAPLLDRWLELTPYDIAAHRALLEHLALRGRQAEAETHVATAVRLFAEEGVPEDGLRRIWNEIRHRTRPSPATNDVSPAKIGPPGATDKEHARQLRPGLAVMPFRFLQDWSEGPAIALGLTRDVITRMAKLRSLAIIALGSTEAAAGTGRSAAEVGSELGVSYVATGVLRKTPDRLALEIDLIETETAHLVWTEVCEAPSVDLLGALDTLGRRVVAALTAEIEQAERNRAILRPPTSLDAWSLHHRGMWHMYRFTRADNARATQYFRQSVARDPTFSRAFAGLSFTHWQNAFQHWSDPTGESESAYACAMQSLQADEHDPAAHWALGRALWLRRQHAAAASALRRSVELSPNFAHGHYSLAFVEAQSGDPQMAIQAADTARTLSPLDPLLFGMLGTRAIAHLRLGQFDEAADWALRAVARPNAHVNILGIAALTLSLAGRVPEGRSMAAAIHATQPGYDVDSFLSAFHFSPERARQLRSAAAKVVLG</sequence>
<evidence type="ECO:0000256" key="2">
    <source>
        <dbReference type="ARBA" id="ARBA00023163"/>
    </source>
</evidence>
<dbReference type="SMART" id="SM00028">
    <property type="entry name" value="TPR"/>
    <property type="match status" value="3"/>
</dbReference>
<keyword evidence="2" id="KW-0804">Transcription</keyword>
<dbReference type="InterPro" id="IPR019734">
    <property type="entry name" value="TPR_rpt"/>
</dbReference>
<dbReference type="InterPro" id="IPR036388">
    <property type="entry name" value="WH-like_DNA-bd_sf"/>
</dbReference>
<evidence type="ECO:0000256" key="1">
    <source>
        <dbReference type="ARBA" id="ARBA00023015"/>
    </source>
</evidence>